<dbReference type="OrthoDB" id="338854at2759"/>
<evidence type="ECO:0000313" key="2">
    <source>
        <dbReference type="EMBL" id="KIY53935.1"/>
    </source>
</evidence>
<dbReference type="InterPro" id="IPR009348">
    <property type="entry name" value="NPR2-like"/>
</dbReference>
<dbReference type="Proteomes" id="UP000054144">
    <property type="component" value="Unassembled WGS sequence"/>
</dbReference>
<dbReference type="GO" id="GO:1990130">
    <property type="term" value="C:GATOR1 complex"/>
    <property type="evidence" value="ECO:0007669"/>
    <property type="project" value="TreeGrafter"/>
</dbReference>
<reference evidence="2 3" key="1">
    <citation type="journal article" date="2015" name="Fungal Genet. Biol.">
        <title>Evolution of novel wood decay mechanisms in Agaricales revealed by the genome sequences of Fistulina hepatica and Cylindrobasidium torrendii.</title>
        <authorList>
            <person name="Floudas D."/>
            <person name="Held B.W."/>
            <person name="Riley R."/>
            <person name="Nagy L.G."/>
            <person name="Koehler G."/>
            <person name="Ransdell A.S."/>
            <person name="Younus H."/>
            <person name="Chow J."/>
            <person name="Chiniquy J."/>
            <person name="Lipzen A."/>
            <person name="Tritt A."/>
            <person name="Sun H."/>
            <person name="Haridas S."/>
            <person name="LaButti K."/>
            <person name="Ohm R.A."/>
            <person name="Kues U."/>
            <person name="Blanchette R.A."/>
            <person name="Grigoriev I.V."/>
            <person name="Minto R.E."/>
            <person name="Hibbett D.S."/>
        </authorList>
    </citation>
    <scope>NUCLEOTIDE SEQUENCE [LARGE SCALE GENOMIC DNA]</scope>
    <source>
        <strain evidence="2 3">ATCC 64428</strain>
    </source>
</reference>
<evidence type="ECO:0000256" key="1">
    <source>
        <dbReference type="ARBA" id="ARBA00008433"/>
    </source>
</evidence>
<gene>
    <name evidence="2" type="ORF">FISHEDRAFT_32367</name>
</gene>
<keyword evidence="3" id="KW-1185">Reference proteome</keyword>
<dbReference type="PANTHER" id="PTHR12991">
    <property type="entry name" value="NITROGEN PERMEASE REGULATOR 2/TUMOR SUPPRESSOR CANDIDATE 4"/>
    <property type="match status" value="1"/>
</dbReference>
<dbReference type="GO" id="GO:0005096">
    <property type="term" value="F:GTPase activator activity"/>
    <property type="evidence" value="ECO:0007669"/>
    <property type="project" value="TreeGrafter"/>
</dbReference>
<dbReference type="AlphaFoldDB" id="A0A0D7APZ5"/>
<feature type="non-terminal residue" evidence="2">
    <location>
        <position position="1"/>
    </location>
</feature>
<organism evidence="2 3">
    <name type="scientific">Fistulina hepatica ATCC 64428</name>
    <dbReference type="NCBI Taxonomy" id="1128425"/>
    <lineage>
        <taxon>Eukaryota</taxon>
        <taxon>Fungi</taxon>
        <taxon>Dikarya</taxon>
        <taxon>Basidiomycota</taxon>
        <taxon>Agaricomycotina</taxon>
        <taxon>Agaricomycetes</taxon>
        <taxon>Agaricomycetidae</taxon>
        <taxon>Agaricales</taxon>
        <taxon>Fistulinaceae</taxon>
        <taxon>Fistulina</taxon>
    </lineage>
</organism>
<dbReference type="GO" id="GO:0010508">
    <property type="term" value="P:positive regulation of autophagy"/>
    <property type="evidence" value="ECO:0007669"/>
    <property type="project" value="TreeGrafter"/>
</dbReference>
<evidence type="ECO:0000313" key="3">
    <source>
        <dbReference type="Proteomes" id="UP000054144"/>
    </source>
</evidence>
<dbReference type="EMBL" id="KN881582">
    <property type="protein sequence ID" value="KIY53935.1"/>
    <property type="molecule type" value="Genomic_DNA"/>
</dbReference>
<dbReference type="Pfam" id="PF06218">
    <property type="entry name" value="NPR2"/>
    <property type="match status" value="2"/>
</dbReference>
<dbReference type="PANTHER" id="PTHR12991:SF10">
    <property type="entry name" value="GATOR COMPLEX PROTEIN NPRL2"/>
    <property type="match status" value="1"/>
</dbReference>
<dbReference type="GO" id="GO:1904262">
    <property type="term" value="P:negative regulation of TORC1 signaling"/>
    <property type="evidence" value="ECO:0007669"/>
    <property type="project" value="TreeGrafter"/>
</dbReference>
<protein>
    <submittedName>
        <fullName evidence="2">Nitrogen permease regulator 2</fullName>
    </submittedName>
</protein>
<proteinExistence type="inferred from homology"/>
<sequence length="352" mass="41141">PHDELSGRLVTCATKHFRVIGHPVALESQEYDRNLFRYNICFVFERSADISCYEPIVRKVSRVLMSCERESKFLSSSNSSVVIHPILEQLYEDLNSYSETSIPIDKFNSIELKIFPFYPNLSAVEDWMVPVALINLQRRVQENWDLTMVKIYEFINGVNHVSRIAHLADCDVNLTRQAITHLLFYQVIMITDIFQFSNMYTLRRSIQWLANEAHIKEECGSYVAISQSEIQDWPRLLHLYSRFKSGKTVAEWMREYEVEKLKIDPRRFTSFGVIKGFLRRVHRWPVMAAASAPKKTTDAKTSWPPELKRLLDGEHHTDELSVKFEVSWPQLEQWLMEIGNEDDVGGVSIIYR</sequence>
<dbReference type="GO" id="GO:0005774">
    <property type="term" value="C:vacuolar membrane"/>
    <property type="evidence" value="ECO:0007669"/>
    <property type="project" value="TreeGrafter"/>
</dbReference>
<comment type="similarity">
    <text evidence="1">Belongs to the NPR2 family.</text>
</comment>
<accession>A0A0D7APZ5</accession>
<name>A0A0D7APZ5_9AGAR</name>